<dbReference type="Proteomes" id="UP000226420">
    <property type="component" value="Unassembled WGS sequence"/>
</dbReference>
<keyword evidence="3 8" id="KW-0489">Methyltransferase</keyword>
<dbReference type="EMBL" id="FOLW01000002">
    <property type="protein sequence ID" value="SFC49005.1"/>
    <property type="molecule type" value="Genomic_DNA"/>
</dbReference>
<evidence type="ECO:0000256" key="4">
    <source>
        <dbReference type="ARBA" id="ARBA00022679"/>
    </source>
</evidence>
<dbReference type="AlphaFoldDB" id="A0AAJ5BGN5"/>
<proteinExistence type="inferred from homology"/>
<evidence type="ECO:0000256" key="8">
    <source>
        <dbReference type="RuleBase" id="RU361257"/>
    </source>
</evidence>
<dbReference type="PANTHER" id="PTHR30481">
    <property type="entry name" value="DNA ADENINE METHYLASE"/>
    <property type="match status" value="1"/>
</dbReference>
<name>A0AAJ5BGN5_9GAMM</name>
<comment type="caution">
    <text evidence="9">The sequence shown here is derived from an EMBL/GenBank/DDBJ whole genome shotgun (WGS) entry which is preliminary data.</text>
</comment>
<accession>A0AAJ5BGN5</accession>
<comment type="catalytic activity">
    <reaction evidence="6 8">
        <text>a 2'-deoxyadenosine in DNA + S-adenosyl-L-methionine = an N(6)-methyl-2'-deoxyadenosine in DNA + S-adenosyl-L-homocysteine + H(+)</text>
        <dbReference type="Rhea" id="RHEA:15197"/>
        <dbReference type="Rhea" id="RHEA-COMP:12418"/>
        <dbReference type="Rhea" id="RHEA-COMP:12419"/>
        <dbReference type="ChEBI" id="CHEBI:15378"/>
        <dbReference type="ChEBI" id="CHEBI:57856"/>
        <dbReference type="ChEBI" id="CHEBI:59789"/>
        <dbReference type="ChEBI" id="CHEBI:90615"/>
        <dbReference type="ChEBI" id="CHEBI:90616"/>
        <dbReference type="EC" id="2.1.1.72"/>
    </reaction>
</comment>
<dbReference type="PIRSF" id="PIRSF000398">
    <property type="entry name" value="M_m6A_EcoRV"/>
    <property type="match status" value="1"/>
</dbReference>
<dbReference type="GO" id="GO:1904047">
    <property type="term" value="F:S-adenosyl-L-methionine binding"/>
    <property type="evidence" value="ECO:0007669"/>
    <property type="project" value="TreeGrafter"/>
</dbReference>
<dbReference type="PANTHER" id="PTHR30481:SF3">
    <property type="entry name" value="DNA ADENINE METHYLASE"/>
    <property type="match status" value="1"/>
</dbReference>
<comment type="similarity">
    <text evidence="1 8">Belongs to the N(4)/N(6)-methyltransferase family.</text>
</comment>
<feature type="binding site" evidence="7">
    <location>
        <position position="181"/>
    </location>
    <ligand>
        <name>S-adenosyl-L-methionine</name>
        <dbReference type="ChEBI" id="CHEBI:59789"/>
    </ligand>
</feature>
<evidence type="ECO:0000256" key="1">
    <source>
        <dbReference type="ARBA" id="ARBA00006594"/>
    </source>
</evidence>
<dbReference type="EC" id="2.1.1.72" evidence="2 8"/>
<evidence type="ECO:0000256" key="2">
    <source>
        <dbReference type="ARBA" id="ARBA00011900"/>
    </source>
</evidence>
<keyword evidence="4 8" id="KW-0808">Transferase</keyword>
<dbReference type="GO" id="GO:0009007">
    <property type="term" value="F:site-specific DNA-methyltransferase (adenine-specific) activity"/>
    <property type="evidence" value="ECO:0007669"/>
    <property type="project" value="UniProtKB-UniRule"/>
</dbReference>
<dbReference type="NCBIfam" id="TIGR00571">
    <property type="entry name" value="dam"/>
    <property type="match status" value="1"/>
</dbReference>
<evidence type="ECO:0000313" key="9">
    <source>
        <dbReference type="EMBL" id="SFC49005.1"/>
    </source>
</evidence>
<dbReference type="InterPro" id="IPR012327">
    <property type="entry name" value="MeTrfase_D12"/>
</dbReference>
<dbReference type="GO" id="GO:0006298">
    <property type="term" value="P:mismatch repair"/>
    <property type="evidence" value="ECO:0007669"/>
    <property type="project" value="TreeGrafter"/>
</dbReference>
<dbReference type="SUPFAM" id="SSF53335">
    <property type="entry name" value="S-adenosyl-L-methionine-dependent methyltransferases"/>
    <property type="match status" value="1"/>
</dbReference>
<evidence type="ECO:0000256" key="6">
    <source>
        <dbReference type="ARBA" id="ARBA00047942"/>
    </source>
</evidence>
<dbReference type="InterPro" id="IPR002052">
    <property type="entry name" value="DNA_methylase_N6_adenine_CS"/>
</dbReference>
<evidence type="ECO:0000256" key="3">
    <source>
        <dbReference type="ARBA" id="ARBA00022603"/>
    </source>
</evidence>
<dbReference type="GO" id="GO:0043565">
    <property type="term" value="F:sequence-specific DNA binding"/>
    <property type="evidence" value="ECO:0007669"/>
    <property type="project" value="TreeGrafter"/>
</dbReference>
<dbReference type="GO" id="GO:0009307">
    <property type="term" value="P:DNA restriction-modification system"/>
    <property type="evidence" value="ECO:0007669"/>
    <property type="project" value="InterPro"/>
</dbReference>
<dbReference type="Gene3D" id="1.10.1020.10">
    <property type="entry name" value="Adenine-specific Methyltransferase, Domain 2"/>
    <property type="match status" value="1"/>
</dbReference>
<evidence type="ECO:0000256" key="7">
    <source>
        <dbReference type="PIRSR" id="PIRSR000398-1"/>
    </source>
</evidence>
<organism evidence="9 10">
    <name type="scientific">Pragia fontium DSM 5563 = ATCC 49100</name>
    <dbReference type="NCBI Taxonomy" id="1122977"/>
    <lineage>
        <taxon>Bacteria</taxon>
        <taxon>Pseudomonadati</taxon>
        <taxon>Pseudomonadota</taxon>
        <taxon>Gammaproteobacteria</taxon>
        <taxon>Enterobacterales</taxon>
        <taxon>Budviciaceae</taxon>
        <taxon>Pragia</taxon>
    </lineage>
</organism>
<reference evidence="9 10" key="1">
    <citation type="submission" date="2016-10" db="EMBL/GenBank/DDBJ databases">
        <authorList>
            <person name="Varghese N."/>
            <person name="Submissions S."/>
        </authorList>
    </citation>
    <scope>NUCLEOTIDE SEQUENCE [LARGE SCALE GENOMIC DNA]</scope>
    <source>
        <strain evidence="9 10">DSM 5563</strain>
    </source>
</reference>
<sequence length="306" mass="34975">MTNRSCLKWPGGKGSIINEIKKHLPEGKRLIEPFVGAGNVFINTDYPEYILNDINGDLMGFYETLKQPPSQPDFINYFEDSFVDANEENMYYHRRNRFNDPLYASHKSELFLYLNRHCYNGMCRYNRKGEFNAPFGKYKSVYFPRRELGLFSEKLQKATLLCGDFERVIDLAGLDDVIYCDPPYIPVSGTSDFTAYHTAGFSLEDHDRLTLALIRAVSRGARVLISNSNACMSHFLYEPFAEIVTIETRRSIGAKASSRQPIKEILAVSKPHFVQWARQPGKQALFNELFLQKPLPGSVPTWGSVL</sequence>
<dbReference type="Pfam" id="PF02086">
    <property type="entry name" value="MethyltransfD12"/>
    <property type="match status" value="1"/>
</dbReference>
<keyword evidence="5 8" id="KW-0949">S-adenosyl-L-methionine</keyword>
<dbReference type="GO" id="GO:0032259">
    <property type="term" value="P:methylation"/>
    <property type="evidence" value="ECO:0007669"/>
    <property type="project" value="UniProtKB-KW"/>
</dbReference>
<feature type="binding site" evidence="7">
    <location>
        <position position="9"/>
    </location>
    <ligand>
        <name>S-adenosyl-L-methionine</name>
        <dbReference type="ChEBI" id="CHEBI:59789"/>
    </ligand>
</feature>
<evidence type="ECO:0000313" key="10">
    <source>
        <dbReference type="Proteomes" id="UP000226420"/>
    </source>
</evidence>
<feature type="binding site" evidence="7">
    <location>
        <position position="53"/>
    </location>
    <ligand>
        <name>S-adenosyl-L-methionine</name>
        <dbReference type="ChEBI" id="CHEBI:59789"/>
    </ligand>
</feature>
<dbReference type="PRINTS" id="PR00505">
    <property type="entry name" value="D12N6MTFRASE"/>
</dbReference>
<gene>
    <name evidence="9" type="ORF">SAMN02745723_102493</name>
</gene>
<evidence type="ECO:0000256" key="5">
    <source>
        <dbReference type="ARBA" id="ARBA00022691"/>
    </source>
</evidence>
<dbReference type="Gene3D" id="3.40.50.150">
    <property type="entry name" value="Vaccinia Virus protein VP39"/>
    <property type="match status" value="1"/>
</dbReference>
<dbReference type="PROSITE" id="PS00092">
    <property type="entry name" value="N6_MTASE"/>
    <property type="match status" value="1"/>
</dbReference>
<feature type="binding site" evidence="7">
    <location>
        <position position="13"/>
    </location>
    <ligand>
        <name>S-adenosyl-L-methionine</name>
        <dbReference type="ChEBI" id="CHEBI:59789"/>
    </ligand>
</feature>
<dbReference type="InterPro" id="IPR029063">
    <property type="entry name" value="SAM-dependent_MTases_sf"/>
</dbReference>
<dbReference type="InterPro" id="IPR023095">
    <property type="entry name" value="Ade_MeTrfase_dom_2"/>
</dbReference>
<dbReference type="InterPro" id="IPR012263">
    <property type="entry name" value="M_m6A_EcoRV"/>
</dbReference>
<dbReference type="RefSeq" id="WP_074821362.1">
    <property type="nucleotide sequence ID" value="NZ_FOLW01000002.1"/>
</dbReference>
<protein>
    <recommendedName>
        <fullName evidence="2 8">Site-specific DNA-methyltransferase (adenine-specific)</fullName>
        <ecNumber evidence="2 8">2.1.1.72</ecNumber>
    </recommendedName>
</protein>